<sequence>MLPLTDIKADRKIVDGVPSSWTISLGGEVLYTLPKHFSPAEVVLVKDAVIRVFNMYKDELEDKNSKERADSLTEINNKIRLLTEENHRLADMLENVLSD</sequence>
<comment type="caution">
    <text evidence="1">The sequence shown here is derived from an EMBL/GenBank/DDBJ whole genome shotgun (WGS) entry which is preliminary data.</text>
</comment>
<evidence type="ECO:0000313" key="1">
    <source>
        <dbReference type="EMBL" id="TFZ81482.1"/>
    </source>
</evidence>
<dbReference type="Proteomes" id="UP000297890">
    <property type="component" value="Unassembled WGS sequence"/>
</dbReference>
<gene>
    <name evidence="1" type="ORF">E4680_12440</name>
</gene>
<evidence type="ECO:0000313" key="2">
    <source>
        <dbReference type="Proteomes" id="UP000297890"/>
    </source>
</evidence>
<proteinExistence type="predicted"/>
<name>A0A4Z0F697_9GAMM</name>
<reference evidence="1 2" key="1">
    <citation type="journal article" date="2019" name="ISME J.">
        <title>Candidatus Macondimonas diazotrophica, a novel gammaproteobacterial genus dominating crude-oil-contaminated coastal sediments.</title>
        <authorList>
            <person name="Karthikeyan S."/>
            <person name="Konstantinidis K."/>
        </authorList>
    </citation>
    <scope>NUCLEOTIDE SEQUENCE [LARGE SCALE GENOMIC DNA]</scope>
    <source>
        <strain evidence="1 2">KTK01</strain>
    </source>
</reference>
<dbReference type="EMBL" id="SRIO01000022">
    <property type="protein sequence ID" value="TFZ81482.1"/>
    <property type="molecule type" value="Genomic_DNA"/>
</dbReference>
<organism evidence="1 2">
    <name type="scientific">Candidatus Macondimonas diazotrophica</name>
    <dbReference type="NCBI Taxonomy" id="2305248"/>
    <lineage>
        <taxon>Bacteria</taxon>
        <taxon>Pseudomonadati</taxon>
        <taxon>Pseudomonadota</taxon>
        <taxon>Gammaproteobacteria</taxon>
        <taxon>Chromatiales</taxon>
        <taxon>Ectothiorhodospiraceae</taxon>
        <taxon>Candidatus Macondimonas</taxon>
    </lineage>
</organism>
<keyword evidence="2" id="KW-1185">Reference proteome</keyword>
<dbReference type="AlphaFoldDB" id="A0A4Z0F697"/>
<accession>A0A4Z0F697</accession>
<protein>
    <submittedName>
        <fullName evidence="1">Uncharacterized protein</fullName>
    </submittedName>
</protein>